<accession>A0AAE4JVY0</accession>
<name>A0AAE4JVY0_9CYAN</name>
<keyword evidence="2" id="KW-1185">Reference proteome</keyword>
<protein>
    <submittedName>
        <fullName evidence="1">Uncharacterized protein</fullName>
    </submittedName>
</protein>
<sequence length="78" mass="8999">MTELLEQAIAQLRKLAPIDQDAIAARFLAEIEDEQHWNRQFEATTEDQWTQIAAMVRQEISRGEINPLSEIFPVCSDQ</sequence>
<organism evidence="1 2">
    <name type="scientific">Pseudocalidococcus azoricus BACA0444</name>
    <dbReference type="NCBI Taxonomy" id="2918990"/>
    <lineage>
        <taxon>Bacteria</taxon>
        <taxon>Bacillati</taxon>
        <taxon>Cyanobacteriota</taxon>
        <taxon>Cyanophyceae</taxon>
        <taxon>Acaryochloridales</taxon>
        <taxon>Thermosynechococcaceae</taxon>
        <taxon>Pseudocalidococcus</taxon>
        <taxon>Pseudocalidococcus azoricus</taxon>
    </lineage>
</organism>
<dbReference type="AlphaFoldDB" id="A0AAE4JVY0"/>
<proteinExistence type="predicted"/>
<dbReference type="Proteomes" id="UP001268256">
    <property type="component" value="Unassembled WGS sequence"/>
</dbReference>
<reference evidence="2" key="1">
    <citation type="submission" date="2023-07" db="EMBL/GenBank/DDBJ databases">
        <authorList>
            <person name="Luz R."/>
            <person name="Cordeiro R."/>
            <person name="Fonseca A."/>
            <person name="Goncalves V."/>
        </authorList>
    </citation>
    <scope>NUCLEOTIDE SEQUENCE [LARGE SCALE GENOMIC DNA]</scope>
    <source>
        <strain evidence="2">BACA0444</strain>
    </source>
</reference>
<dbReference type="RefSeq" id="WP_322878097.1">
    <property type="nucleotide sequence ID" value="NZ_JAVMIP010000006.1"/>
</dbReference>
<evidence type="ECO:0000313" key="1">
    <source>
        <dbReference type="EMBL" id="MDS3860835.1"/>
    </source>
</evidence>
<evidence type="ECO:0000313" key="2">
    <source>
        <dbReference type="Proteomes" id="UP001268256"/>
    </source>
</evidence>
<dbReference type="EMBL" id="JAVMIP010000006">
    <property type="protein sequence ID" value="MDS3860835.1"/>
    <property type="molecule type" value="Genomic_DNA"/>
</dbReference>
<gene>
    <name evidence="1" type="ORF">RIF25_08410</name>
</gene>
<comment type="caution">
    <text evidence="1">The sequence shown here is derived from an EMBL/GenBank/DDBJ whole genome shotgun (WGS) entry which is preliminary data.</text>
</comment>